<evidence type="ECO:0000313" key="12">
    <source>
        <dbReference type="Proteomes" id="UP000199382"/>
    </source>
</evidence>
<comment type="subunit">
    <text evidence="9">The complex comprises the extracytoplasmic solute receptor protein and the two transmembrane proteins.</text>
</comment>
<dbReference type="Proteomes" id="UP000199382">
    <property type="component" value="Unassembled WGS sequence"/>
</dbReference>
<dbReference type="STRING" id="571298.SAMN04488026_102827"/>
<evidence type="ECO:0000256" key="4">
    <source>
        <dbReference type="ARBA" id="ARBA00022519"/>
    </source>
</evidence>
<gene>
    <name evidence="11" type="ORF">SAMN04488026_102827</name>
</gene>
<proteinExistence type="inferred from homology"/>
<feature type="domain" description="Tripartite ATP-independent periplasmic transporters DctQ component" evidence="10">
    <location>
        <begin position="30"/>
        <end position="166"/>
    </location>
</feature>
<evidence type="ECO:0000256" key="7">
    <source>
        <dbReference type="ARBA" id="ARBA00023136"/>
    </source>
</evidence>
<evidence type="ECO:0000256" key="1">
    <source>
        <dbReference type="ARBA" id="ARBA00004429"/>
    </source>
</evidence>
<feature type="transmembrane region" description="Helical" evidence="9">
    <location>
        <begin position="91"/>
        <end position="114"/>
    </location>
</feature>
<keyword evidence="12" id="KW-1185">Reference proteome</keyword>
<dbReference type="GO" id="GO:0015740">
    <property type="term" value="P:C4-dicarboxylate transport"/>
    <property type="evidence" value="ECO:0007669"/>
    <property type="project" value="TreeGrafter"/>
</dbReference>
<organism evidence="11 12">
    <name type="scientific">Aliiruegeria lutimaris</name>
    <dbReference type="NCBI Taxonomy" id="571298"/>
    <lineage>
        <taxon>Bacteria</taxon>
        <taxon>Pseudomonadati</taxon>
        <taxon>Pseudomonadota</taxon>
        <taxon>Alphaproteobacteria</taxon>
        <taxon>Rhodobacterales</taxon>
        <taxon>Roseobacteraceae</taxon>
        <taxon>Aliiruegeria</taxon>
    </lineage>
</organism>
<dbReference type="PANTHER" id="PTHR35011">
    <property type="entry name" value="2,3-DIKETO-L-GULONATE TRAP TRANSPORTER SMALL PERMEASE PROTEIN YIAM"/>
    <property type="match status" value="1"/>
</dbReference>
<comment type="function">
    <text evidence="9">Part of the tripartite ATP-independent periplasmic (TRAP) transport system.</text>
</comment>
<keyword evidence="3" id="KW-1003">Cell membrane</keyword>
<sequence>MLALLRPVCWLNTKLLRVGRSIGWVALALMVFVILLQVFFRYVLNSALNWPDEAARFLMLWMTGLMAPSAYRWGGFVAIDMLPQALPRVPGLLLSLVILVLSLFVLVIGVQHGYEHTFGFGGKFNSSSLRIPLEWFGMETIKVKLRFMYMSLFICMVLLIAVNVELILRNLILLGDADADLPSDDAPDMLQSAD</sequence>
<evidence type="ECO:0000313" key="11">
    <source>
        <dbReference type="EMBL" id="SDJ98150.1"/>
    </source>
</evidence>
<dbReference type="InterPro" id="IPR007387">
    <property type="entry name" value="TRAP_DctQ"/>
</dbReference>
<evidence type="ECO:0000256" key="8">
    <source>
        <dbReference type="ARBA" id="ARBA00038436"/>
    </source>
</evidence>
<evidence type="ECO:0000256" key="9">
    <source>
        <dbReference type="RuleBase" id="RU369079"/>
    </source>
</evidence>
<comment type="similarity">
    <text evidence="8 9">Belongs to the TRAP transporter small permease family.</text>
</comment>
<feature type="transmembrane region" description="Helical" evidence="9">
    <location>
        <begin position="147"/>
        <end position="168"/>
    </location>
</feature>
<protein>
    <recommendedName>
        <fullName evidence="9">TRAP transporter small permease protein</fullName>
    </recommendedName>
</protein>
<dbReference type="GO" id="GO:0022857">
    <property type="term" value="F:transmembrane transporter activity"/>
    <property type="evidence" value="ECO:0007669"/>
    <property type="project" value="UniProtKB-UniRule"/>
</dbReference>
<comment type="subcellular location">
    <subcellularLocation>
        <location evidence="1 9">Cell inner membrane</location>
        <topology evidence="1 9">Multi-pass membrane protein</topology>
    </subcellularLocation>
</comment>
<keyword evidence="2 9" id="KW-0813">Transport</keyword>
<accession>A0A1G8Y7T3</accession>
<feature type="transmembrane region" description="Helical" evidence="9">
    <location>
        <begin position="21"/>
        <end position="40"/>
    </location>
</feature>
<dbReference type="AlphaFoldDB" id="A0A1G8Y7T3"/>
<dbReference type="RefSeq" id="WP_342028789.1">
    <property type="nucleotide sequence ID" value="NZ_FNEK01000028.1"/>
</dbReference>
<evidence type="ECO:0000256" key="3">
    <source>
        <dbReference type="ARBA" id="ARBA00022475"/>
    </source>
</evidence>
<keyword evidence="6 9" id="KW-1133">Transmembrane helix</keyword>
<keyword evidence="5 9" id="KW-0812">Transmembrane</keyword>
<dbReference type="InterPro" id="IPR055348">
    <property type="entry name" value="DctQ"/>
</dbReference>
<dbReference type="EMBL" id="FNEK01000028">
    <property type="protein sequence ID" value="SDJ98150.1"/>
    <property type="molecule type" value="Genomic_DNA"/>
</dbReference>
<dbReference type="Pfam" id="PF04290">
    <property type="entry name" value="DctQ"/>
    <property type="match status" value="1"/>
</dbReference>
<keyword evidence="7 9" id="KW-0472">Membrane</keyword>
<evidence type="ECO:0000256" key="2">
    <source>
        <dbReference type="ARBA" id="ARBA00022448"/>
    </source>
</evidence>
<dbReference type="GO" id="GO:0005886">
    <property type="term" value="C:plasma membrane"/>
    <property type="evidence" value="ECO:0007669"/>
    <property type="project" value="UniProtKB-SubCell"/>
</dbReference>
<reference evidence="11 12" key="1">
    <citation type="submission" date="2016-10" db="EMBL/GenBank/DDBJ databases">
        <authorList>
            <person name="de Groot N.N."/>
        </authorList>
    </citation>
    <scope>NUCLEOTIDE SEQUENCE [LARGE SCALE GENOMIC DNA]</scope>
    <source>
        <strain evidence="11 12">DSM 25294</strain>
    </source>
</reference>
<evidence type="ECO:0000259" key="10">
    <source>
        <dbReference type="Pfam" id="PF04290"/>
    </source>
</evidence>
<evidence type="ECO:0000256" key="5">
    <source>
        <dbReference type="ARBA" id="ARBA00022692"/>
    </source>
</evidence>
<dbReference type="PANTHER" id="PTHR35011:SF11">
    <property type="entry name" value="TRAP TRANSPORTER SMALL PERMEASE PROTEIN"/>
    <property type="match status" value="1"/>
</dbReference>
<name>A0A1G8Y7T3_9RHOB</name>
<keyword evidence="4 9" id="KW-0997">Cell inner membrane</keyword>
<evidence type="ECO:0000256" key="6">
    <source>
        <dbReference type="ARBA" id="ARBA00022989"/>
    </source>
</evidence>
<feature type="transmembrane region" description="Helical" evidence="9">
    <location>
        <begin position="60"/>
        <end position="79"/>
    </location>
</feature>